<dbReference type="InterPro" id="IPR005552">
    <property type="entry name" value="Scramblase"/>
</dbReference>
<reference evidence="4 5" key="1">
    <citation type="journal article" date="2018" name="BMC Genomics">
        <title>Genomic evidence for intraspecific hybridization in a clonal and extremely halotolerant yeast.</title>
        <authorList>
            <person name="Gostincar C."/>
            <person name="Stajich J.E."/>
            <person name="Zupancic J."/>
            <person name="Zalar P."/>
            <person name="Gunde-Cimerman N."/>
        </authorList>
    </citation>
    <scope>NUCLEOTIDE SEQUENCE [LARGE SCALE GENOMIC DNA]</scope>
    <source>
        <strain evidence="4 5">EXF-2682</strain>
    </source>
</reference>
<dbReference type="Proteomes" id="UP000269276">
    <property type="component" value="Unassembled WGS sequence"/>
</dbReference>
<protein>
    <recommendedName>
        <fullName evidence="6">Phospholipid scramblase</fullName>
    </recommendedName>
</protein>
<feature type="coiled-coil region" evidence="2">
    <location>
        <begin position="382"/>
        <end position="409"/>
    </location>
</feature>
<comment type="similarity">
    <text evidence="1">Belongs to the phospholipid scramblase family.</text>
</comment>
<gene>
    <name evidence="4" type="ORF">D0863_14115</name>
</gene>
<dbReference type="PANTHER" id="PTHR23248:SF9">
    <property type="entry name" value="PHOSPHOLIPID SCRAMBLASE"/>
    <property type="match status" value="1"/>
</dbReference>
<evidence type="ECO:0000256" key="1">
    <source>
        <dbReference type="ARBA" id="ARBA00005350"/>
    </source>
</evidence>
<feature type="region of interest" description="Disordered" evidence="3">
    <location>
        <begin position="420"/>
        <end position="452"/>
    </location>
</feature>
<feature type="compositionally biased region" description="Polar residues" evidence="3">
    <location>
        <begin position="84"/>
        <end position="101"/>
    </location>
</feature>
<dbReference type="VEuPathDB" id="FungiDB:BTJ68_14039"/>
<dbReference type="EMBL" id="QWIP01000874">
    <property type="protein sequence ID" value="RMY52916.1"/>
    <property type="molecule type" value="Genomic_DNA"/>
</dbReference>
<feature type="compositionally biased region" description="Low complexity" evidence="3">
    <location>
        <begin position="65"/>
        <end position="83"/>
    </location>
</feature>
<sequence>MSTLRWSARLPRASVPLVERRTPRTVLGGAQQKRWVQKPPPRTRPWAGKPENSHDSNDAFVQRMQNHNENQQQEHAQEQEQQAGRNEQLATTLAESDSSDLVTDVRIPDDPESVLPFDHPAMYILGNSSLVIQRQMEMMNVMLGFEQANRYIIMNGQGQTVGYIAEQDHGIGRAFARQMFRTHRSFTTHIFDAYEREVLRIHRPFAYINSRIRIYDPVPEGGYPPIEKSTALQGTSPDAVANPAPAAQVSPLQLDEMRIIGEAQQQWAPFRRKYNLFTYRPLAPPEEQDTLRIESGERPTSDTKALTESKAPDQAIEAGMAQFAHVNEPILSWDFNLRAEDQSLIGSVNRNFAGFAREIFTDTGVYALRMDSAQEPSEAAHKSKVNHALQDYQLQLKLLREQNEKRLRMAREEQDAFARPAGAPANGQGPSPGSSDVAPGLSAQSEVDGKHLTSHDTRAMSLDQRATMLATAVSIDFDYFSRHSGVGSGGFMPIFWPMGGGAAEGGAAGGAVGGAAGEGAGAIEGAAGRGVAGAGGAAESGMAGAGTMAGYEAMQRGAYGQAPPDDASPVNNEPLFDPDNQLGQQQGQQAPQDQNDSWWGNDNDPWGGGGGPGDGPPPPSAGGDAGGEGGGGGGWADVISDFFGE</sequence>
<organism evidence="4 5">
    <name type="scientific">Hortaea werneckii</name>
    <name type="common">Black yeast</name>
    <name type="synonym">Cladosporium werneckii</name>
    <dbReference type="NCBI Taxonomy" id="91943"/>
    <lineage>
        <taxon>Eukaryota</taxon>
        <taxon>Fungi</taxon>
        <taxon>Dikarya</taxon>
        <taxon>Ascomycota</taxon>
        <taxon>Pezizomycotina</taxon>
        <taxon>Dothideomycetes</taxon>
        <taxon>Dothideomycetidae</taxon>
        <taxon>Mycosphaerellales</taxon>
        <taxon>Teratosphaeriaceae</taxon>
        <taxon>Hortaea</taxon>
    </lineage>
</organism>
<evidence type="ECO:0000313" key="5">
    <source>
        <dbReference type="Proteomes" id="UP000269276"/>
    </source>
</evidence>
<dbReference type="AlphaFoldDB" id="A0A3M7CMP4"/>
<dbReference type="GO" id="GO:0017128">
    <property type="term" value="F:phospholipid scramblase activity"/>
    <property type="evidence" value="ECO:0007669"/>
    <property type="project" value="InterPro"/>
</dbReference>
<dbReference type="OrthoDB" id="191150at2759"/>
<comment type="caution">
    <text evidence="4">The sequence shown here is derived from an EMBL/GenBank/DDBJ whole genome shotgun (WGS) entry which is preliminary data.</text>
</comment>
<proteinExistence type="inferred from homology"/>
<dbReference type="PANTHER" id="PTHR23248">
    <property type="entry name" value="PHOSPHOLIPID SCRAMBLASE-RELATED"/>
    <property type="match status" value="1"/>
</dbReference>
<evidence type="ECO:0000313" key="4">
    <source>
        <dbReference type="EMBL" id="RMY52916.1"/>
    </source>
</evidence>
<evidence type="ECO:0000256" key="2">
    <source>
        <dbReference type="SAM" id="Coils"/>
    </source>
</evidence>
<feature type="compositionally biased region" description="Low complexity" evidence="3">
    <location>
        <begin position="577"/>
        <end position="605"/>
    </location>
</feature>
<feature type="compositionally biased region" description="Gly residues" evidence="3">
    <location>
        <begin position="623"/>
        <end position="635"/>
    </location>
</feature>
<feature type="region of interest" description="Disordered" evidence="3">
    <location>
        <begin position="558"/>
        <end position="645"/>
    </location>
</feature>
<name>A0A3M7CMP4_HORWE</name>
<feature type="region of interest" description="Disordered" evidence="3">
    <location>
        <begin position="21"/>
        <end position="106"/>
    </location>
</feature>
<dbReference type="GO" id="GO:0005886">
    <property type="term" value="C:plasma membrane"/>
    <property type="evidence" value="ECO:0007669"/>
    <property type="project" value="TreeGrafter"/>
</dbReference>
<accession>A0A3M7CMP4</accession>
<evidence type="ECO:0000256" key="3">
    <source>
        <dbReference type="SAM" id="MobiDB-lite"/>
    </source>
</evidence>
<keyword evidence="2" id="KW-0175">Coiled coil</keyword>
<evidence type="ECO:0008006" key="6">
    <source>
        <dbReference type="Google" id="ProtNLM"/>
    </source>
</evidence>
<dbReference type="Pfam" id="PF03803">
    <property type="entry name" value="Scramblase"/>
    <property type="match status" value="2"/>
</dbReference>